<dbReference type="InterPro" id="IPR036388">
    <property type="entry name" value="WH-like_DNA-bd_sf"/>
</dbReference>
<dbReference type="Gene3D" id="3.40.190.290">
    <property type="match status" value="1"/>
</dbReference>
<sequence>MEFAQLEMFVAVAEHGGITAAAEKLLRAPSNVSTRIRHLEKELGMDLLLRDKRQVTLSAEGEAFLEYARRLIDIAGEAKSLANGERPHGRFRIGALESTSAVRIPSLLAEFHLSYPEVDLELEAGASGMLFDHVLKGQVSAVFTDGPPASPVLTGMHAFTENLVILTPEPVKTIDDEFRQSNPTVFLFGTVCSYRQRFEDWLEGSGITPGRMVEISSYYSMLACVAAGAGICMMPRCLYESLPGSNRVTCHPIQGDLGRAETWLTWRRDARSANLRAFVRQVRAHLADLSEQQAPFAA</sequence>
<proteinExistence type="inferred from homology"/>
<evidence type="ECO:0000313" key="7">
    <source>
        <dbReference type="Proteomes" id="UP000052982"/>
    </source>
</evidence>
<feature type="domain" description="HTH lysR-type" evidence="5">
    <location>
        <begin position="1"/>
        <end position="58"/>
    </location>
</feature>
<evidence type="ECO:0000256" key="1">
    <source>
        <dbReference type="ARBA" id="ARBA00009437"/>
    </source>
</evidence>
<dbReference type="InterPro" id="IPR036390">
    <property type="entry name" value="WH_DNA-bd_sf"/>
</dbReference>
<dbReference type="Pfam" id="PF03466">
    <property type="entry name" value="LysR_substrate"/>
    <property type="match status" value="1"/>
</dbReference>
<dbReference type="RefSeq" id="WP_055632773.1">
    <property type="nucleotide sequence ID" value="NZ_KQ948771.1"/>
</dbReference>
<dbReference type="InterPro" id="IPR005119">
    <property type="entry name" value="LysR_subst-bd"/>
</dbReference>
<dbReference type="EMBL" id="LMWW01000036">
    <property type="protein sequence ID" value="KUN81312.1"/>
    <property type="molecule type" value="Genomic_DNA"/>
</dbReference>
<accession>A0A101SW67</accession>
<dbReference type="AlphaFoldDB" id="A0A101SW67"/>
<dbReference type="Gene3D" id="1.10.10.10">
    <property type="entry name" value="Winged helix-like DNA-binding domain superfamily/Winged helix DNA-binding domain"/>
    <property type="match status" value="1"/>
</dbReference>
<dbReference type="PROSITE" id="PS50931">
    <property type="entry name" value="HTH_LYSR"/>
    <property type="match status" value="1"/>
</dbReference>
<gene>
    <name evidence="6" type="ORF">AQJ64_23255</name>
</gene>
<comment type="similarity">
    <text evidence="1">Belongs to the LysR transcriptional regulatory family.</text>
</comment>
<evidence type="ECO:0000313" key="6">
    <source>
        <dbReference type="EMBL" id="KUN81312.1"/>
    </source>
</evidence>
<dbReference type="GO" id="GO:0000976">
    <property type="term" value="F:transcription cis-regulatory region binding"/>
    <property type="evidence" value="ECO:0007669"/>
    <property type="project" value="TreeGrafter"/>
</dbReference>
<dbReference type="FunFam" id="1.10.10.10:FF:000001">
    <property type="entry name" value="LysR family transcriptional regulator"/>
    <property type="match status" value="1"/>
</dbReference>
<dbReference type="SUPFAM" id="SSF46785">
    <property type="entry name" value="Winged helix' DNA-binding domain"/>
    <property type="match status" value="1"/>
</dbReference>
<dbReference type="GO" id="GO:0003700">
    <property type="term" value="F:DNA-binding transcription factor activity"/>
    <property type="evidence" value="ECO:0007669"/>
    <property type="project" value="InterPro"/>
</dbReference>
<dbReference type="PANTHER" id="PTHR30126">
    <property type="entry name" value="HTH-TYPE TRANSCRIPTIONAL REGULATOR"/>
    <property type="match status" value="1"/>
</dbReference>
<dbReference type="Proteomes" id="UP000052982">
    <property type="component" value="Unassembled WGS sequence"/>
</dbReference>
<reference evidence="6 7" key="1">
    <citation type="submission" date="2015-10" db="EMBL/GenBank/DDBJ databases">
        <title>Draft genome sequence of Streptomyces griseoruber DSM 40281, type strain for the species Streptomyces griseoruber.</title>
        <authorList>
            <person name="Ruckert C."/>
            <person name="Winkler A."/>
            <person name="Kalinowski J."/>
            <person name="Kampfer P."/>
            <person name="Glaeser S."/>
        </authorList>
    </citation>
    <scope>NUCLEOTIDE SEQUENCE [LARGE SCALE GENOMIC DNA]</scope>
    <source>
        <strain evidence="6 7">DSM 40281</strain>
    </source>
</reference>
<dbReference type="PANTHER" id="PTHR30126:SF40">
    <property type="entry name" value="HTH-TYPE TRANSCRIPTIONAL REGULATOR GLTR"/>
    <property type="match status" value="1"/>
</dbReference>
<protein>
    <submittedName>
        <fullName evidence="6">LysR family transcriptional regulator</fullName>
    </submittedName>
</protein>
<name>A0A101SW67_9ACTN</name>
<comment type="caution">
    <text evidence="6">The sequence shown here is derived from an EMBL/GenBank/DDBJ whole genome shotgun (WGS) entry which is preliminary data.</text>
</comment>
<dbReference type="Pfam" id="PF00126">
    <property type="entry name" value="HTH_1"/>
    <property type="match status" value="1"/>
</dbReference>
<evidence type="ECO:0000256" key="4">
    <source>
        <dbReference type="ARBA" id="ARBA00023163"/>
    </source>
</evidence>
<keyword evidence="4" id="KW-0804">Transcription</keyword>
<keyword evidence="7" id="KW-1185">Reference proteome</keyword>
<keyword evidence="3" id="KW-0238">DNA-binding</keyword>
<dbReference type="InterPro" id="IPR000847">
    <property type="entry name" value="LysR_HTH_N"/>
</dbReference>
<keyword evidence="2" id="KW-0805">Transcription regulation</keyword>
<organism evidence="6 7">
    <name type="scientific">Streptomyces griseoruber</name>
    <dbReference type="NCBI Taxonomy" id="1943"/>
    <lineage>
        <taxon>Bacteria</taxon>
        <taxon>Bacillati</taxon>
        <taxon>Actinomycetota</taxon>
        <taxon>Actinomycetes</taxon>
        <taxon>Kitasatosporales</taxon>
        <taxon>Streptomycetaceae</taxon>
        <taxon>Streptomyces</taxon>
    </lineage>
</organism>
<evidence type="ECO:0000256" key="2">
    <source>
        <dbReference type="ARBA" id="ARBA00023015"/>
    </source>
</evidence>
<dbReference type="OrthoDB" id="3181812at2"/>
<dbReference type="STRING" id="1943.AQJ64_23255"/>
<dbReference type="SUPFAM" id="SSF53850">
    <property type="entry name" value="Periplasmic binding protein-like II"/>
    <property type="match status" value="1"/>
</dbReference>
<evidence type="ECO:0000259" key="5">
    <source>
        <dbReference type="PROSITE" id="PS50931"/>
    </source>
</evidence>
<evidence type="ECO:0000256" key="3">
    <source>
        <dbReference type="ARBA" id="ARBA00023125"/>
    </source>
</evidence>